<organism evidence="1 2">
    <name type="scientific">Sedimentibacter acidaminivorans</name>
    <dbReference type="NCBI Taxonomy" id="913099"/>
    <lineage>
        <taxon>Bacteria</taxon>
        <taxon>Bacillati</taxon>
        <taxon>Bacillota</taxon>
        <taxon>Tissierellia</taxon>
        <taxon>Sedimentibacter</taxon>
    </lineage>
</organism>
<evidence type="ECO:0000313" key="1">
    <source>
        <dbReference type="EMBL" id="MBP1925372.1"/>
    </source>
</evidence>
<keyword evidence="1" id="KW-0413">Isomerase</keyword>
<dbReference type="Pfam" id="PF00300">
    <property type="entry name" value="His_Phos_1"/>
    <property type="match status" value="1"/>
</dbReference>
<dbReference type="SMART" id="SM00855">
    <property type="entry name" value="PGAM"/>
    <property type="match status" value="1"/>
</dbReference>
<name>A0ABS4GCF0_9FIRM</name>
<dbReference type="InterPro" id="IPR013078">
    <property type="entry name" value="His_Pase_superF_clade-1"/>
</dbReference>
<sequence length="189" mass="22446">MTIIYFVRHAEPDYNIHDDLTRPLTSKGKKDVELVNNFLEDKHIDVVLSSPFLRAIETVNKFSEKTNTNIIVIDDFRERKIDNCWIEDFNKFSMKQWNDFDYKLSNGECLREVQQRNINALKKILIEYENQNIVIGSHGTALSTIINYYDKSFCYDNFNEIRTLMPWIVKFTFNSEHCVEIEKINVFTL</sequence>
<dbReference type="Proteomes" id="UP001519342">
    <property type="component" value="Unassembled WGS sequence"/>
</dbReference>
<proteinExistence type="predicted"/>
<dbReference type="EC" id="5.4.2.11" evidence="1"/>
<protein>
    <submittedName>
        <fullName evidence="1">2,3-bisphosphoglycerate-dependent phosphoglycerate mutase</fullName>
        <ecNumber evidence="1">5.4.2.11</ecNumber>
    </submittedName>
</protein>
<gene>
    <name evidence="1" type="ORF">J2Z76_001231</name>
</gene>
<dbReference type="GO" id="GO:0004619">
    <property type="term" value="F:phosphoglycerate mutase activity"/>
    <property type="evidence" value="ECO:0007669"/>
    <property type="project" value="UniProtKB-EC"/>
</dbReference>
<reference evidence="1 2" key="1">
    <citation type="submission" date="2021-03" db="EMBL/GenBank/DDBJ databases">
        <title>Genomic Encyclopedia of Type Strains, Phase IV (KMG-IV): sequencing the most valuable type-strain genomes for metagenomic binning, comparative biology and taxonomic classification.</title>
        <authorList>
            <person name="Goeker M."/>
        </authorList>
    </citation>
    <scope>NUCLEOTIDE SEQUENCE [LARGE SCALE GENOMIC DNA]</scope>
    <source>
        <strain evidence="1 2">DSM 24004</strain>
    </source>
</reference>
<accession>A0ABS4GCF0</accession>
<evidence type="ECO:0000313" key="2">
    <source>
        <dbReference type="Proteomes" id="UP001519342"/>
    </source>
</evidence>
<dbReference type="SUPFAM" id="SSF53254">
    <property type="entry name" value="Phosphoglycerate mutase-like"/>
    <property type="match status" value="1"/>
</dbReference>
<dbReference type="CDD" id="cd07067">
    <property type="entry name" value="HP_PGM_like"/>
    <property type="match status" value="1"/>
</dbReference>
<dbReference type="EMBL" id="JAGGKS010000003">
    <property type="protein sequence ID" value="MBP1925372.1"/>
    <property type="molecule type" value="Genomic_DNA"/>
</dbReference>
<dbReference type="PANTHER" id="PTHR48100:SF59">
    <property type="entry name" value="ADENOSYLCOBALAMIN_ALPHA-RIBAZOLE PHOSPHATASE"/>
    <property type="match status" value="1"/>
</dbReference>
<dbReference type="PANTHER" id="PTHR48100">
    <property type="entry name" value="BROAD-SPECIFICITY PHOSPHATASE YOR283W-RELATED"/>
    <property type="match status" value="1"/>
</dbReference>
<dbReference type="Gene3D" id="3.40.50.1240">
    <property type="entry name" value="Phosphoglycerate mutase-like"/>
    <property type="match status" value="1"/>
</dbReference>
<dbReference type="InterPro" id="IPR050275">
    <property type="entry name" value="PGM_Phosphatase"/>
</dbReference>
<dbReference type="RefSeq" id="WP_209511120.1">
    <property type="nucleotide sequence ID" value="NZ_JAGGKS010000003.1"/>
</dbReference>
<keyword evidence="2" id="KW-1185">Reference proteome</keyword>
<comment type="caution">
    <text evidence="1">The sequence shown here is derived from an EMBL/GenBank/DDBJ whole genome shotgun (WGS) entry which is preliminary data.</text>
</comment>
<dbReference type="InterPro" id="IPR029033">
    <property type="entry name" value="His_PPase_superfam"/>
</dbReference>